<evidence type="ECO:0000313" key="3">
    <source>
        <dbReference type="Proteomes" id="UP000011064"/>
    </source>
</evidence>
<dbReference type="AlphaFoldDB" id="L8FST9"/>
<keyword evidence="3" id="KW-1185">Reference proteome</keyword>
<sequence length="146" mass="15435">MCLGQLGEDQTINGVTGAGAGSLGELRAKLGLPSIQAPPISLRCVCQWKSYIRFVLPLCFLFQSSFNPVTIASSPVNSITTPNAFQTIHERHHLYTKCLAAPPTSPMVQGRPRPPSARAVPLATSTTEFPSPSPQAAMAATMGSTL</sequence>
<dbReference type="HOGENOM" id="CLU_1778286_0_0_1"/>
<gene>
    <name evidence="2" type="ORF">GMDG_01294</name>
</gene>
<dbReference type="VEuPathDB" id="FungiDB:GMDG_01294"/>
<feature type="region of interest" description="Disordered" evidence="1">
    <location>
        <begin position="104"/>
        <end position="146"/>
    </location>
</feature>
<evidence type="ECO:0000256" key="1">
    <source>
        <dbReference type="SAM" id="MobiDB-lite"/>
    </source>
</evidence>
<organism evidence="2 3">
    <name type="scientific">Pseudogymnoascus destructans (strain ATCC MYA-4855 / 20631-21)</name>
    <name type="common">Bat white-nose syndrome fungus</name>
    <name type="synonym">Geomyces destructans</name>
    <dbReference type="NCBI Taxonomy" id="658429"/>
    <lineage>
        <taxon>Eukaryota</taxon>
        <taxon>Fungi</taxon>
        <taxon>Dikarya</taxon>
        <taxon>Ascomycota</taxon>
        <taxon>Pezizomycotina</taxon>
        <taxon>Leotiomycetes</taxon>
        <taxon>Thelebolales</taxon>
        <taxon>Thelebolaceae</taxon>
        <taxon>Pseudogymnoascus</taxon>
    </lineage>
</organism>
<dbReference type="Proteomes" id="UP000011064">
    <property type="component" value="Unassembled WGS sequence"/>
</dbReference>
<name>L8FST9_PSED2</name>
<protein>
    <submittedName>
        <fullName evidence="2">Uncharacterized protein</fullName>
    </submittedName>
</protein>
<dbReference type="InParanoid" id="L8FST9"/>
<reference evidence="3" key="1">
    <citation type="submission" date="2010-09" db="EMBL/GenBank/DDBJ databases">
        <title>The genome sequence of Geomyces destructans 20631-21.</title>
        <authorList>
            <consortium name="The Broad Institute Genome Sequencing Platform"/>
            <person name="Cuomo C.A."/>
            <person name="Blehert D.S."/>
            <person name="Lorch J.M."/>
            <person name="Young S.K."/>
            <person name="Zeng Q."/>
            <person name="Gargeya S."/>
            <person name="Fitzgerald M."/>
            <person name="Haas B."/>
            <person name="Abouelleil A."/>
            <person name="Alvarado L."/>
            <person name="Arachchi H.M."/>
            <person name="Berlin A."/>
            <person name="Brown A."/>
            <person name="Chapman S.B."/>
            <person name="Chen Z."/>
            <person name="Dunbar C."/>
            <person name="Freedman E."/>
            <person name="Gearin G."/>
            <person name="Gellesch M."/>
            <person name="Goldberg J."/>
            <person name="Griggs A."/>
            <person name="Gujja S."/>
            <person name="Heiman D."/>
            <person name="Howarth C."/>
            <person name="Larson L."/>
            <person name="Lui A."/>
            <person name="MacDonald P.J.P."/>
            <person name="Montmayeur A."/>
            <person name="Murphy C."/>
            <person name="Neiman D."/>
            <person name="Pearson M."/>
            <person name="Priest M."/>
            <person name="Roberts A."/>
            <person name="Saif S."/>
            <person name="Shea T."/>
            <person name="Shenoy N."/>
            <person name="Sisk P."/>
            <person name="Stolte C."/>
            <person name="Sykes S."/>
            <person name="Wortman J."/>
            <person name="Nusbaum C."/>
            <person name="Birren B."/>
        </authorList>
    </citation>
    <scope>NUCLEOTIDE SEQUENCE [LARGE SCALE GENOMIC DNA]</scope>
    <source>
        <strain evidence="3">ATCC MYA-4855 / 20631-21</strain>
    </source>
</reference>
<dbReference type="EMBL" id="GL573183">
    <property type="protein sequence ID" value="ELR03543.1"/>
    <property type="molecule type" value="Genomic_DNA"/>
</dbReference>
<accession>L8FST9</accession>
<evidence type="ECO:0000313" key="2">
    <source>
        <dbReference type="EMBL" id="ELR03543.1"/>
    </source>
</evidence>
<proteinExistence type="predicted"/>